<accession>A0AAE8YJT6</accession>
<dbReference type="RefSeq" id="YP_010765055.1">
    <property type="nucleotide sequence ID" value="NC_073620.1"/>
</dbReference>
<organism evidence="1 2">
    <name type="scientific">Pseudomonas phage phipa10</name>
    <dbReference type="NCBI Taxonomy" id="2894297"/>
    <lineage>
        <taxon>Viruses</taxon>
        <taxon>Duplodnaviria</taxon>
        <taxon>Heunggongvirae</taxon>
        <taxon>Uroviricota</taxon>
        <taxon>Caudoviricetes</taxon>
        <taxon>Vandenendeviridae</taxon>
        <taxon>Skurskavirinae</taxon>
        <taxon>Pakpunavirus</taxon>
        <taxon>Pakpunavirus phipa10</taxon>
    </lineage>
</organism>
<protein>
    <submittedName>
        <fullName evidence="1">Uncharacterized protein</fullName>
    </submittedName>
</protein>
<name>A0AAE8YJT6_9CAUD</name>
<proteinExistence type="predicted"/>
<dbReference type="EMBL" id="OK539826">
    <property type="protein sequence ID" value="UGL61673.1"/>
    <property type="molecule type" value="Genomic_DNA"/>
</dbReference>
<sequence length="152" mass="17219">MNILFIHKDSAYTVQSIREFLQAAVDNIRASGLIVNEYSGDGLGPNAPDYRIAIVTPDEFYRTFYIQVELATLYQSDPRLVFTDADSPAYHLTPAERSEICDSYMDAWQHIRLKDMTAMASLSDWSTHLASPSLLIDVDPQPIMRHQGQTIH</sequence>
<evidence type="ECO:0000313" key="1">
    <source>
        <dbReference type="EMBL" id="UGL61673.1"/>
    </source>
</evidence>
<dbReference type="Proteomes" id="UP000828671">
    <property type="component" value="Segment"/>
</dbReference>
<keyword evidence="2" id="KW-1185">Reference proteome</keyword>
<dbReference type="KEGG" id="vg:80101894"/>
<reference evidence="1 2" key="1">
    <citation type="submission" date="2021-10" db="EMBL/GenBank/DDBJ databases">
        <title>Isolation and characterization of Pseudomonas aeruginosa and its virulent bacteriophages.</title>
        <authorList>
            <person name="Li N."/>
        </authorList>
    </citation>
    <scope>NUCLEOTIDE SEQUENCE [LARGE SCALE GENOMIC DNA]</scope>
</reference>
<dbReference type="GeneID" id="80101894"/>
<evidence type="ECO:0000313" key="2">
    <source>
        <dbReference type="Proteomes" id="UP000828671"/>
    </source>
</evidence>